<evidence type="ECO:0000313" key="3">
    <source>
        <dbReference type="Proteomes" id="UP000662931"/>
    </source>
</evidence>
<protein>
    <submittedName>
        <fullName evidence="2">Uncharacterized protein</fullName>
    </submittedName>
</protein>
<name>A0A875S3Z4_EENNA</name>
<organism evidence="2 3">
    <name type="scientific">Eeniella nana</name>
    <name type="common">Yeast</name>
    <name type="synonym">Brettanomyces nanus</name>
    <dbReference type="NCBI Taxonomy" id="13502"/>
    <lineage>
        <taxon>Eukaryota</taxon>
        <taxon>Fungi</taxon>
        <taxon>Dikarya</taxon>
        <taxon>Ascomycota</taxon>
        <taxon>Saccharomycotina</taxon>
        <taxon>Pichiomycetes</taxon>
        <taxon>Pichiales</taxon>
        <taxon>Pichiaceae</taxon>
        <taxon>Brettanomyces</taxon>
    </lineage>
</organism>
<dbReference type="GeneID" id="62196822"/>
<dbReference type="Proteomes" id="UP000662931">
    <property type="component" value="Chromosome 4"/>
</dbReference>
<feature type="compositionally biased region" description="Low complexity" evidence="1">
    <location>
        <begin position="348"/>
        <end position="358"/>
    </location>
</feature>
<dbReference type="AlphaFoldDB" id="A0A875S3Z4"/>
<feature type="region of interest" description="Disordered" evidence="1">
    <location>
        <begin position="86"/>
        <end position="159"/>
    </location>
</feature>
<feature type="region of interest" description="Disordered" evidence="1">
    <location>
        <begin position="332"/>
        <end position="397"/>
    </location>
</feature>
<dbReference type="EMBL" id="CP064815">
    <property type="protein sequence ID" value="QPG76036.1"/>
    <property type="molecule type" value="Genomic_DNA"/>
</dbReference>
<sequence length="397" mass="45295">MRSFVSEMEHLQQKMFSSKLTTNVLSEFNDRYQKVRDENIVHIQKMNNNTTNAELNRRASNRFSKAHRSRFDRMDSIASHYATIRTKQQEQKKTEMQDQSQQQRHKQKQQSKPSPGQLKRYAPSSINRMLIEKDVSYPSMKGTTPGEKRSGLQAISSASKRQKMFDGDFVEIVESPTKEQAEKERIKKVHILQLKRSEAKMLTASNTLSNESIPQLHFSDTHVNENQLFQRFDCSPVGFSSSTPQRSVHASTPKDARRTKPTPPISKKHRIPSYLLPTKASLQKIRFNKDLSREDEEKEIRPASRKSTLPSCSGISPSRACSNLHSLLHNTRSTKIPSSQTYKDSAGLSSSPSLLFPPHNMPKSRTSSNIPRLAQPKISTIHRSPTSASLSKHRWKC</sequence>
<accession>A0A875S3Z4</accession>
<dbReference type="KEGG" id="bnn:FOA43_003422"/>
<feature type="compositionally biased region" description="Polar residues" evidence="1">
    <location>
        <begin position="332"/>
        <end position="343"/>
    </location>
</feature>
<evidence type="ECO:0000313" key="2">
    <source>
        <dbReference type="EMBL" id="QPG76036.1"/>
    </source>
</evidence>
<reference evidence="2" key="1">
    <citation type="submission" date="2020-10" db="EMBL/GenBank/DDBJ databases">
        <authorList>
            <person name="Roach M.J.R."/>
        </authorList>
    </citation>
    <scope>NUCLEOTIDE SEQUENCE</scope>
    <source>
        <strain evidence="2">CBS 1945</strain>
    </source>
</reference>
<proteinExistence type="predicted"/>
<feature type="compositionally biased region" description="Polar residues" evidence="1">
    <location>
        <begin position="377"/>
        <end position="390"/>
    </location>
</feature>
<feature type="compositionally biased region" description="Basic and acidic residues" evidence="1">
    <location>
        <begin position="87"/>
        <end position="96"/>
    </location>
</feature>
<evidence type="ECO:0000256" key="1">
    <source>
        <dbReference type="SAM" id="MobiDB-lite"/>
    </source>
</evidence>
<feature type="region of interest" description="Disordered" evidence="1">
    <location>
        <begin position="239"/>
        <end position="273"/>
    </location>
</feature>
<feature type="compositionally biased region" description="Polar residues" evidence="1">
    <location>
        <begin position="239"/>
        <end position="250"/>
    </location>
</feature>
<gene>
    <name evidence="2" type="ORF">FOA43_003422</name>
</gene>
<feature type="region of interest" description="Disordered" evidence="1">
    <location>
        <begin position="286"/>
        <end position="316"/>
    </location>
</feature>
<dbReference type="OrthoDB" id="5204833at2759"/>
<dbReference type="RefSeq" id="XP_038779601.1">
    <property type="nucleotide sequence ID" value="XM_038923673.1"/>
</dbReference>
<feature type="compositionally biased region" description="Polar residues" evidence="1">
    <location>
        <begin position="305"/>
        <end position="316"/>
    </location>
</feature>
<keyword evidence="3" id="KW-1185">Reference proteome</keyword>